<dbReference type="PANTHER" id="PTHR30383">
    <property type="entry name" value="THIOESTERASE 1/PROTEASE 1/LYSOPHOSPHOLIPASE L1"/>
    <property type="match status" value="1"/>
</dbReference>
<dbReference type="PANTHER" id="PTHR30383:SF24">
    <property type="entry name" value="THIOESTERASE 1_PROTEASE 1_LYSOPHOSPHOLIPASE L1"/>
    <property type="match status" value="1"/>
</dbReference>
<name>A0A318JJ40_9BURK</name>
<feature type="domain" description="SGNH hydrolase-type esterase" evidence="1">
    <location>
        <begin position="42"/>
        <end position="202"/>
    </location>
</feature>
<reference evidence="2 3" key="1">
    <citation type="submission" date="2018-05" db="EMBL/GenBank/DDBJ databases">
        <title>Genomic Encyclopedia of Type Strains, Phase IV (KMG-IV): sequencing the most valuable type-strain genomes for metagenomic binning, comparative biology and taxonomic classification.</title>
        <authorList>
            <person name="Goeker M."/>
        </authorList>
    </citation>
    <scope>NUCLEOTIDE SEQUENCE [LARGE SCALE GENOMIC DNA]</scope>
    <source>
        <strain evidence="2 3">DSM 19792</strain>
    </source>
</reference>
<sequence>MLFTQLSGHVSRLSKQALMFVMFAASIFTTLPAHSASKTILVLGDSLSAEYGLVRGKGWVALLEQRLQQKNIAATVINASISGDTTSGGKARLATLLEKHHPDVLIIELGGNDALRGLPLKASEDNFKAMIEMAKAQRSKVLLAGMRIPPNYGPDYSERFFSLYEKLAKANKTALVPFLLEGVAEKDTLFQADRIHPLAEAHPAILNNVWPHLLPLLGK</sequence>
<dbReference type="InterPro" id="IPR036514">
    <property type="entry name" value="SGNH_hydro_sf"/>
</dbReference>
<dbReference type="Pfam" id="PF13472">
    <property type="entry name" value="Lipase_GDSL_2"/>
    <property type="match status" value="1"/>
</dbReference>
<proteinExistence type="predicted"/>
<dbReference type="GO" id="GO:0004622">
    <property type="term" value="F:phosphatidylcholine lysophospholipase activity"/>
    <property type="evidence" value="ECO:0007669"/>
    <property type="project" value="TreeGrafter"/>
</dbReference>
<accession>A0A318JJ40</accession>
<organism evidence="2 3">
    <name type="scientific">Undibacterium pigrum</name>
    <dbReference type="NCBI Taxonomy" id="401470"/>
    <lineage>
        <taxon>Bacteria</taxon>
        <taxon>Pseudomonadati</taxon>
        <taxon>Pseudomonadota</taxon>
        <taxon>Betaproteobacteria</taxon>
        <taxon>Burkholderiales</taxon>
        <taxon>Oxalobacteraceae</taxon>
        <taxon>Undibacterium</taxon>
    </lineage>
</organism>
<dbReference type="Gene3D" id="3.40.50.1110">
    <property type="entry name" value="SGNH hydrolase"/>
    <property type="match status" value="1"/>
</dbReference>
<dbReference type="RefSeq" id="WP_211324150.1">
    <property type="nucleotide sequence ID" value="NZ_QJKB01000001.1"/>
</dbReference>
<evidence type="ECO:0000313" key="2">
    <source>
        <dbReference type="EMBL" id="PXX47363.1"/>
    </source>
</evidence>
<protein>
    <submittedName>
        <fullName evidence="2">Acyl-CoA thioesterase-1</fullName>
    </submittedName>
</protein>
<dbReference type="EMBL" id="QJKB01000001">
    <property type="protein sequence ID" value="PXX47363.1"/>
    <property type="molecule type" value="Genomic_DNA"/>
</dbReference>
<evidence type="ECO:0000313" key="3">
    <source>
        <dbReference type="Proteomes" id="UP000247792"/>
    </source>
</evidence>
<evidence type="ECO:0000259" key="1">
    <source>
        <dbReference type="Pfam" id="PF13472"/>
    </source>
</evidence>
<dbReference type="InterPro" id="IPR051532">
    <property type="entry name" value="Ester_Hydrolysis_Enzymes"/>
</dbReference>
<gene>
    <name evidence="2" type="ORF">DFR42_101941</name>
</gene>
<dbReference type="Proteomes" id="UP000247792">
    <property type="component" value="Unassembled WGS sequence"/>
</dbReference>
<dbReference type="SUPFAM" id="SSF52266">
    <property type="entry name" value="SGNH hydrolase"/>
    <property type="match status" value="1"/>
</dbReference>
<dbReference type="CDD" id="cd01822">
    <property type="entry name" value="Lysophospholipase_L1_like"/>
    <property type="match status" value="1"/>
</dbReference>
<dbReference type="AlphaFoldDB" id="A0A318JJ40"/>
<keyword evidence="3" id="KW-1185">Reference proteome</keyword>
<dbReference type="InterPro" id="IPR013830">
    <property type="entry name" value="SGNH_hydro"/>
</dbReference>
<comment type="caution">
    <text evidence="2">The sequence shown here is derived from an EMBL/GenBank/DDBJ whole genome shotgun (WGS) entry which is preliminary data.</text>
</comment>